<comment type="caution">
    <text evidence="1">The sequence shown here is derived from an EMBL/GenBank/DDBJ whole genome shotgun (WGS) entry which is preliminary data.</text>
</comment>
<accession>A0A0F9IML3</accession>
<protein>
    <recommendedName>
        <fullName evidence="2">Phage head morphogenesis domain-containing protein</fullName>
    </recommendedName>
</protein>
<dbReference type="AlphaFoldDB" id="A0A0F9IML3"/>
<evidence type="ECO:0008006" key="2">
    <source>
        <dbReference type="Google" id="ProtNLM"/>
    </source>
</evidence>
<evidence type="ECO:0000313" key="1">
    <source>
        <dbReference type="EMBL" id="KKM45503.1"/>
    </source>
</evidence>
<gene>
    <name evidence="1" type="ORF">LCGC14_1560640</name>
</gene>
<organism evidence="1">
    <name type="scientific">marine sediment metagenome</name>
    <dbReference type="NCBI Taxonomy" id="412755"/>
    <lineage>
        <taxon>unclassified sequences</taxon>
        <taxon>metagenomes</taxon>
        <taxon>ecological metagenomes</taxon>
    </lineage>
</organism>
<name>A0A0F9IML3_9ZZZZ</name>
<reference evidence="1" key="1">
    <citation type="journal article" date="2015" name="Nature">
        <title>Complex archaea that bridge the gap between prokaryotes and eukaryotes.</title>
        <authorList>
            <person name="Spang A."/>
            <person name="Saw J.H."/>
            <person name="Jorgensen S.L."/>
            <person name="Zaremba-Niedzwiedzka K."/>
            <person name="Martijn J."/>
            <person name="Lind A.E."/>
            <person name="van Eijk R."/>
            <person name="Schleper C."/>
            <person name="Guy L."/>
            <person name="Ettema T.J."/>
        </authorList>
    </citation>
    <scope>NUCLEOTIDE SEQUENCE</scope>
</reference>
<proteinExistence type="predicted"/>
<sequence length="251" mass="28165">MGSNVQPVDSTSGTQSVHYSTLTLPEDLPVTGLKTVQLRQLYEDNLHGSDDKAVSSPIGNYAKALRDVVRALWGGHRNESQFVSGMLSAISRHLEFAWREGAAECGIRPDERTSEEQQRLEQFIDGQLAFVPRFGGFIEENSKANGGLLRKSLNRLSAWVNRWNEVKAIASTMACENQKFIWLLGQAEHCKTCLKLNGRVMRGKRWDELDVHPQDTRPGKLCCNGFECKCRRPLTDKRATPGRLPKLPGRC</sequence>
<dbReference type="EMBL" id="LAZR01012051">
    <property type="protein sequence ID" value="KKM45503.1"/>
    <property type="molecule type" value="Genomic_DNA"/>
</dbReference>